<feature type="transmembrane region" description="Helical" evidence="7">
    <location>
        <begin position="134"/>
        <end position="153"/>
    </location>
</feature>
<evidence type="ECO:0000313" key="10">
    <source>
        <dbReference type="EMBL" id="PJJ63380.1"/>
    </source>
</evidence>
<evidence type="ECO:0000259" key="8">
    <source>
        <dbReference type="PROSITE" id="PS50893"/>
    </source>
</evidence>
<dbReference type="PANTHER" id="PTHR24221">
    <property type="entry name" value="ATP-BINDING CASSETTE SUB-FAMILY B"/>
    <property type="match status" value="1"/>
</dbReference>
<accession>A0A2M9BZ84</accession>
<evidence type="ECO:0000256" key="6">
    <source>
        <dbReference type="ARBA" id="ARBA00023136"/>
    </source>
</evidence>
<dbReference type="AlphaFoldDB" id="A0A2M9BZ84"/>
<dbReference type="InterPro" id="IPR017871">
    <property type="entry name" value="ABC_transporter-like_CS"/>
</dbReference>
<dbReference type="GO" id="GO:0005524">
    <property type="term" value="F:ATP binding"/>
    <property type="evidence" value="ECO:0007669"/>
    <property type="project" value="UniProtKB-KW"/>
</dbReference>
<dbReference type="InterPro" id="IPR027417">
    <property type="entry name" value="P-loop_NTPase"/>
</dbReference>
<dbReference type="OrthoDB" id="9806127at2"/>
<keyword evidence="4 10" id="KW-0067">ATP-binding</keyword>
<keyword evidence="11" id="KW-1185">Reference proteome</keyword>
<gene>
    <name evidence="10" type="ORF">CLV54_1045</name>
</gene>
<feature type="domain" description="ABC transporter" evidence="8">
    <location>
        <begin position="343"/>
        <end position="551"/>
    </location>
</feature>
<reference evidence="10 11" key="1">
    <citation type="submission" date="2017-11" db="EMBL/GenBank/DDBJ databases">
        <title>Genomic Encyclopedia of Archaeal and Bacterial Type Strains, Phase II (KMG-II): From Individual Species to Whole Genera.</title>
        <authorList>
            <person name="Goeker M."/>
        </authorList>
    </citation>
    <scope>NUCLEOTIDE SEQUENCE [LARGE SCALE GENOMIC DNA]</scope>
    <source>
        <strain evidence="10 11">DSM 25625</strain>
    </source>
</reference>
<comment type="caution">
    <text evidence="10">The sequence shown here is derived from an EMBL/GenBank/DDBJ whole genome shotgun (WGS) entry which is preliminary data.</text>
</comment>
<evidence type="ECO:0000256" key="5">
    <source>
        <dbReference type="ARBA" id="ARBA00022989"/>
    </source>
</evidence>
<dbReference type="InterPro" id="IPR039421">
    <property type="entry name" value="Type_1_exporter"/>
</dbReference>
<evidence type="ECO:0000256" key="7">
    <source>
        <dbReference type="SAM" id="Phobius"/>
    </source>
</evidence>
<dbReference type="PANTHER" id="PTHR24221:SF590">
    <property type="entry name" value="COMPONENT LINKED WITH THE ASSEMBLY OF CYTOCHROME' TRANSPORT TRANSMEMBRANE ATP-BINDING PROTEIN ABC TRANSPORTER CYDD-RELATED"/>
    <property type="match status" value="1"/>
</dbReference>
<dbReference type="Gene3D" id="1.20.1560.10">
    <property type="entry name" value="ABC transporter type 1, transmembrane domain"/>
    <property type="match status" value="1"/>
</dbReference>
<evidence type="ECO:0000313" key="11">
    <source>
        <dbReference type="Proteomes" id="UP000230161"/>
    </source>
</evidence>
<dbReference type="GO" id="GO:0140359">
    <property type="term" value="F:ABC-type transporter activity"/>
    <property type="evidence" value="ECO:0007669"/>
    <property type="project" value="InterPro"/>
</dbReference>
<evidence type="ECO:0000256" key="3">
    <source>
        <dbReference type="ARBA" id="ARBA00022741"/>
    </source>
</evidence>
<dbReference type="PROSITE" id="PS50893">
    <property type="entry name" value="ABC_TRANSPORTER_2"/>
    <property type="match status" value="1"/>
</dbReference>
<dbReference type="NCBIfam" id="TIGR02857">
    <property type="entry name" value="CydD"/>
    <property type="match status" value="1"/>
</dbReference>
<sequence length="551" mass="57870">MKPFDPRLLRHASAARSTLALGAMLALVQTASIVGFAWFLSRVIVGVVEGQSLAGLSPLVVALAVVVLVRGLTILLIERVSAEGAARVKSQLRARVLDTIARRGPSWMSTRNSARITTIVGSGLDALDPYFAKYLPQLILTALGTPILVLVLLSQDVASGITVLVTLPLIPIFMILIGWATQAVQRKQWQTLTVLSTRFLDVVGGLSTLTIFGRQRRQVERIRAVTDDYRTQTMSVLRYSFLSGFALELAASLSVALVAVSIGIRLVDGELGLAVGLFVLLLVPEAFLPLRNVGVQYHAATEGVAAADDVLGILGDAPGPAAGDDALDGASGPATHPGRSSALELDRVSVSYEGRPAIADFSARFEPGTISAVVGPSGAGKSSIVSALLGFVEYEGEIRLGGADVAAAPLRGREWLAWSGQRPGLIAASVAQNVTLGDAQPHAETLARALRLAAVDVEPELELGVGGSGVSGGQAQRISIARALYRALRRRCAVLVLDEPSSALDRTTEAVLMRGLREIAREGCAVVVVSHRAALTAEADVVVEVGERAHV</sequence>
<feature type="transmembrane region" description="Helical" evidence="7">
    <location>
        <begin position="271"/>
        <end position="288"/>
    </location>
</feature>
<evidence type="ECO:0000256" key="1">
    <source>
        <dbReference type="ARBA" id="ARBA00004651"/>
    </source>
</evidence>
<dbReference type="Proteomes" id="UP000230161">
    <property type="component" value="Unassembled WGS sequence"/>
</dbReference>
<keyword evidence="3" id="KW-0547">Nucleotide-binding</keyword>
<proteinExistence type="predicted"/>
<feature type="transmembrane region" description="Helical" evidence="7">
    <location>
        <begin position="53"/>
        <end position="77"/>
    </location>
</feature>
<dbReference type="InterPro" id="IPR003593">
    <property type="entry name" value="AAA+_ATPase"/>
</dbReference>
<dbReference type="Pfam" id="PF00005">
    <property type="entry name" value="ABC_tran"/>
    <property type="match status" value="1"/>
</dbReference>
<dbReference type="RefSeq" id="WP_100343886.1">
    <property type="nucleotide sequence ID" value="NZ_PGFB01000002.1"/>
</dbReference>
<evidence type="ECO:0000259" key="9">
    <source>
        <dbReference type="PROSITE" id="PS50929"/>
    </source>
</evidence>
<organism evidence="10 11">
    <name type="scientific">Compostimonas suwonensis</name>
    <dbReference type="NCBI Taxonomy" id="1048394"/>
    <lineage>
        <taxon>Bacteria</taxon>
        <taxon>Bacillati</taxon>
        <taxon>Actinomycetota</taxon>
        <taxon>Actinomycetes</taxon>
        <taxon>Micrococcales</taxon>
        <taxon>Microbacteriaceae</taxon>
        <taxon>Compostimonas</taxon>
    </lineage>
</organism>
<dbReference type="GO" id="GO:0042883">
    <property type="term" value="P:cysteine transport"/>
    <property type="evidence" value="ECO:0007669"/>
    <property type="project" value="InterPro"/>
</dbReference>
<dbReference type="InterPro" id="IPR011527">
    <property type="entry name" value="ABC1_TM_dom"/>
</dbReference>
<dbReference type="PROSITE" id="PS50929">
    <property type="entry name" value="ABC_TM1F"/>
    <property type="match status" value="1"/>
</dbReference>
<dbReference type="SMART" id="SM00382">
    <property type="entry name" value="AAA"/>
    <property type="match status" value="1"/>
</dbReference>
<dbReference type="EMBL" id="PGFB01000002">
    <property type="protein sequence ID" value="PJJ63380.1"/>
    <property type="molecule type" value="Genomic_DNA"/>
</dbReference>
<keyword evidence="5 7" id="KW-1133">Transmembrane helix</keyword>
<feature type="transmembrane region" description="Helical" evidence="7">
    <location>
        <begin position="160"/>
        <end position="180"/>
    </location>
</feature>
<feature type="transmembrane region" description="Helical" evidence="7">
    <location>
        <begin position="20"/>
        <end position="41"/>
    </location>
</feature>
<dbReference type="GO" id="GO:0016887">
    <property type="term" value="F:ATP hydrolysis activity"/>
    <property type="evidence" value="ECO:0007669"/>
    <property type="project" value="InterPro"/>
</dbReference>
<keyword evidence="6 7" id="KW-0472">Membrane</keyword>
<comment type="subcellular location">
    <subcellularLocation>
        <location evidence="1">Cell membrane</location>
        <topology evidence="1">Multi-pass membrane protein</topology>
    </subcellularLocation>
</comment>
<dbReference type="InterPro" id="IPR003439">
    <property type="entry name" value="ABC_transporter-like_ATP-bd"/>
</dbReference>
<evidence type="ECO:0000256" key="2">
    <source>
        <dbReference type="ARBA" id="ARBA00022692"/>
    </source>
</evidence>
<dbReference type="CDD" id="cd18584">
    <property type="entry name" value="ABC_6TM_AarD_CydD"/>
    <property type="match status" value="1"/>
</dbReference>
<dbReference type="InterPro" id="IPR036640">
    <property type="entry name" value="ABC1_TM_sf"/>
</dbReference>
<name>A0A2M9BZ84_9MICO</name>
<dbReference type="PROSITE" id="PS00211">
    <property type="entry name" value="ABC_TRANSPORTER_1"/>
    <property type="match status" value="1"/>
</dbReference>
<protein>
    <submittedName>
        <fullName evidence="10">ATP-binding cassette subfamily C protein CydD</fullName>
    </submittedName>
</protein>
<evidence type="ECO:0000256" key="4">
    <source>
        <dbReference type="ARBA" id="ARBA00022840"/>
    </source>
</evidence>
<feature type="transmembrane region" description="Helical" evidence="7">
    <location>
        <begin position="239"/>
        <end position="265"/>
    </location>
</feature>
<dbReference type="GO" id="GO:0005886">
    <property type="term" value="C:plasma membrane"/>
    <property type="evidence" value="ECO:0007669"/>
    <property type="project" value="UniProtKB-SubCell"/>
</dbReference>
<keyword evidence="2 7" id="KW-0812">Transmembrane</keyword>
<feature type="domain" description="ABC transmembrane type-1" evidence="9">
    <location>
        <begin position="20"/>
        <end position="302"/>
    </location>
</feature>
<dbReference type="InterPro" id="IPR014216">
    <property type="entry name" value="ABC_transptr_CydD"/>
</dbReference>
<dbReference type="Gene3D" id="3.40.50.300">
    <property type="entry name" value="P-loop containing nucleotide triphosphate hydrolases"/>
    <property type="match status" value="1"/>
</dbReference>
<dbReference type="SUPFAM" id="SSF52540">
    <property type="entry name" value="P-loop containing nucleoside triphosphate hydrolases"/>
    <property type="match status" value="1"/>
</dbReference>
<dbReference type="Pfam" id="PF00664">
    <property type="entry name" value="ABC_membrane"/>
    <property type="match status" value="1"/>
</dbReference>
<dbReference type="SUPFAM" id="SSF90123">
    <property type="entry name" value="ABC transporter transmembrane region"/>
    <property type="match status" value="1"/>
</dbReference>